<dbReference type="AlphaFoldDB" id="A0AAN6M7W6"/>
<feature type="region of interest" description="Disordered" evidence="1">
    <location>
        <begin position="258"/>
        <end position="284"/>
    </location>
</feature>
<name>A0AAN6M7W6_9PLEO</name>
<accession>A0AAN6M7W6</accession>
<reference evidence="2 3" key="1">
    <citation type="submission" date="2021-02" db="EMBL/GenBank/DDBJ databases">
        <title>Genome assembly of Pseudopithomyces chartarum.</title>
        <authorList>
            <person name="Jauregui R."/>
            <person name="Singh J."/>
            <person name="Voisey C."/>
        </authorList>
    </citation>
    <scope>NUCLEOTIDE SEQUENCE [LARGE SCALE GENOMIC DNA]</scope>
    <source>
        <strain evidence="2 3">AGR01</strain>
    </source>
</reference>
<dbReference type="Proteomes" id="UP001280581">
    <property type="component" value="Unassembled WGS sequence"/>
</dbReference>
<protein>
    <submittedName>
        <fullName evidence="2">Uncharacterized protein</fullName>
    </submittedName>
</protein>
<keyword evidence="3" id="KW-1185">Reference proteome</keyword>
<feature type="region of interest" description="Disordered" evidence="1">
    <location>
        <begin position="388"/>
        <end position="407"/>
    </location>
</feature>
<comment type="caution">
    <text evidence="2">The sequence shown here is derived from an EMBL/GenBank/DDBJ whole genome shotgun (WGS) entry which is preliminary data.</text>
</comment>
<organism evidence="2 3">
    <name type="scientific">Pseudopithomyces chartarum</name>
    <dbReference type="NCBI Taxonomy" id="1892770"/>
    <lineage>
        <taxon>Eukaryota</taxon>
        <taxon>Fungi</taxon>
        <taxon>Dikarya</taxon>
        <taxon>Ascomycota</taxon>
        <taxon>Pezizomycotina</taxon>
        <taxon>Dothideomycetes</taxon>
        <taxon>Pleosporomycetidae</taxon>
        <taxon>Pleosporales</taxon>
        <taxon>Massarineae</taxon>
        <taxon>Didymosphaeriaceae</taxon>
        <taxon>Pseudopithomyces</taxon>
    </lineage>
</organism>
<feature type="compositionally biased region" description="Polar residues" evidence="1">
    <location>
        <begin position="394"/>
        <end position="407"/>
    </location>
</feature>
<proteinExistence type="predicted"/>
<gene>
    <name evidence="2" type="ORF">GRF29_1g499674</name>
</gene>
<feature type="compositionally biased region" description="Polar residues" evidence="1">
    <location>
        <begin position="269"/>
        <end position="284"/>
    </location>
</feature>
<sequence>MSTKGHDSPIPDANTQTIYLFAGQPTSKRDMIRNALQLPIAVANKSTYLSARIERPTGHGTTISIIISDVHPAALRLYAWWLKSGDAPLFLYDDTGLVAQPQHSLIWRDCFDLIRAHILGHKFSDMDFQRYILSQLSRWLIPQQDPDLELLDYLWESAGEAVGDELLCFVMRHMFQMDPQATALLVGWLKRLVAGRSMMDCIENIADGKRRGEPSADMKAAESEISAVHNDLGKGVNVLDAKDSPLLGVKENAIPKFSAPGAKRKRTGRVSSKTEASIPVTSDQRTSNIWEPQLGGADARLSTTPDRNSIRQAPPSLPIQQELQNLPIPLRIHPSITNVATQADMNRRQTPISHLVQTPSPHPSARKYAARSIKPSQSELHKKVQGYHHPQFKGGSQSEFPSRNSVTMPPVSDEYLQLLDFWTDPGDRPGPDFFNIPVDVTRPYDTHDRDSHTPTAKQVVQSFRLTRTPTPRRRSTRSWSVASIRSLESEKPAYLKSVLHKPGRSLISRKPVSQAGIDFLGKYADGKMIQRMVSLNSRPAKLESVANAGKKRDGVDLWDWEVPVRRPGTA</sequence>
<evidence type="ECO:0000313" key="2">
    <source>
        <dbReference type="EMBL" id="KAK3216642.1"/>
    </source>
</evidence>
<evidence type="ECO:0000313" key="3">
    <source>
        <dbReference type="Proteomes" id="UP001280581"/>
    </source>
</evidence>
<evidence type="ECO:0000256" key="1">
    <source>
        <dbReference type="SAM" id="MobiDB-lite"/>
    </source>
</evidence>
<dbReference type="EMBL" id="WVTA01000001">
    <property type="protein sequence ID" value="KAK3216642.1"/>
    <property type="molecule type" value="Genomic_DNA"/>
</dbReference>